<dbReference type="AlphaFoldDB" id="A0AAU7EDK0"/>
<reference evidence="4" key="1">
    <citation type="submission" date="2024-04" db="EMBL/GenBank/DDBJ databases">
        <title>Mariniflexile litorale, isolated from the shallow sediments of the Sea of Japan.</title>
        <authorList>
            <person name="Romanenko L."/>
            <person name="Isaeva M."/>
        </authorList>
    </citation>
    <scope>NUCLEOTIDE SEQUENCE [LARGE SCALE GENOMIC DNA]</scope>
    <source>
        <strain evidence="4">KMM 9835</strain>
    </source>
</reference>
<dbReference type="InterPro" id="IPR006860">
    <property type="entry name" value="FecR"/>
</dbReference>
<dbReference type="PANTHER" id="PTHR30273:SF2">
    <property type="entry name" value="PROTEIN FECR"/>
    <property type="match status" value="1"/>
</dbReference>
<keyword evidence="1" id="KW-0812">Transmembrane</keyword>
<dbReference type="Pfam" id="PF16344">
    <property type="entry name" value="FecR_C"/>
    <property type="match status" value="1"/>
</dbReference>
<feature type="transmembrane region" description="Helical" evidence="1">
    <location>
        <begin position="99"/>
        <end position="118"/>
    </location>
</feature>
<keyword evidence="1" id="KW-0472">Membrane</keyword>
<feature type="domain" description="Protein FecR C-terminal" evidence="3">
    <location>
        <begin position="332"/>
        <end position="400"/>
    </location>
</feature>
<keyword evidence="1" id="KW-1133">Transmembrane helix</keyword>
<evidence type="ECO:0000313" key="4">
    <source>
        <dbReference type="EMBL" id="XBL13496.1"/>
    </source>
</evidence>
<name>A0AAU7EDK0_9FLAO</name>
<evidence type="ECO:0000313" key="5">
    <source>
        <dbReference type="Proteomes" id="UP001224325"/>
    </source>
</evidence>
<dbReference type="RefSeq" id="WP_308993319.1">
    <property type="nucleotide sequence ID" value="NZ_CP155618.1"/>
</dbReference>
<dbReference type="InterPro" id="IPR032508">
    <property type="entry name" value="FecR_C"/>
</dbReference>
<sequence>MKYIKYSEEDFIKDEYFQKWVLTPNSMSVNFWENWIALHPEKKEIINNAAYFIKLLRSDSEQLPEENFDGIWQNIVQRRNDTSRSFAFSKNIFSGKWSYVAKIAAVFVGVLIATIKLYNSHIFNKTSENISTDITNQITLELEDGTIKIVDPISSGTITDSKGQQIIKQEQNKLLYNKEASKDEEVLTYNKLTVPYGKTFQLVLSDGSHVFLNSGSKLRYPTSFLKDAPRDVFLDGEAFFSIEKDEDRPFTVITDEMNTRVFGTKFNVTSYKNENNTSTVLVEGSVGVYKSNNDGSQKAITIAPNQRAVFKDGIIAINKVDTSKYTAWTEGKLLFIEDRFELILYELERHFDVVINNKYVQLNKKLFTGTFTDESLDDILKVCQEHTPFEYVRNGNNIIINQKQN</sequence>
<evidence type="ECO:0000259" key="3">
    <source>
        <dbReference type="Pfam" id="PF16344"/>
    </source>
</evidence>
<dbReference type="KEGG" id="mlil:QLS71_014370"/>
<evidence type="ECO:0000256" key="1">
    <source>
        <dbReference type="SAM" id="Phobius"/>
    </source>
</evidence>
<dbReference type="Gene3D" id="3.55.50.30">
    <property type="match status" value="1"/>
</dbReference>
<dbReference type="Gene3D" id="2.60.120.1440">
    <property type="match status" value="1"/>
</dbReference>
<accession>A0AAU7EDK0</accession>
<organism evidence="4 5">
    <name type="scientific">Mariniflexile litorale</name>
    <dbReference type="NCBI Taxonomy" id="3045158"/>
    <lineage>
        <taxon>Bacteria</taxon>
        <taxon>Pseudomonadati</taxon>
        <taxon>Bacteroidota</taxon>
        <taxon>Flavobacteriia</taxon>
        <taxon>Flavobacteriales</taxon>
        <taxon>Flavobacteriaceae</taxon>
        <taxon>Mariniflexile</taxon>
    </lineage>
</organism>
<evidence type="ECO:0000259" key="2">
    <source>
        <dbReference type="Pfam" id="PF04773"/>
    </source>
</evidence>
<dbReference type="Pfam" id="PF04773">
    <property type="entry name" value="FecR"/>
    <property type="match status" value="1"/>
</dbReference>
<feature type="domain" description="FecR protein" evidence="2">
    <location>
        <begin position="195"/>
        <end position="286"/>
    </location>
</feature>
<protein>
    <submittedName>
        <fullName evidence="4">FecR domain-containing protein</fullName>
    </submittedName>
</protein>
<dbReference type="PANTHER" id="PTHR30273">
    <property type="entry name" value="PERIPLASMIC SIGNAL SENSOR AND SIGMA FACTOR ACTIVATOR FECR-RELATED"/>
    <property type="match status" value="1"/>
</dbReference>
<dbReference type="Proteomes" id="UP001224325">
    <property type="component" value="Chromosome"/>
</dbReference>
<dbReference type="InterPro" id="IPR012373">
    <property type="entry name" value="Ferrdict_sens_TM"/>
</dbReference>
<gene>
    <name evidence="4" type="ORF">QLS71_014370</name>
</gene>
<proteinExistence type="predicted"/>
<keyword evidence="5" id="KW-1185">Reference proteome</keyword>
<dbReference type="EMBL" id="CP155618">
    <property type="protein sequence ID" value="XBL13496.1"/>
    <property type="molecule type" value="Genomic_DNA"/>
</dbReference>
<dbReference type="GO" id="GO:0016989">
    <property type="term" value="F:sigma factor antagonist activity"/>
    <property type="evidence" value="ECO:0007669"/>
    <property type="project" value="TreeGrafter"/>
</dbReference>